<protein>
    <recommendedName>
        <fullName evidence="3">Transposase Tc1-like domain-containing protein</fullName>
    </recommendedName>
</protein>
<evidence type="ECO:0000313" key="1">
    <source>
        <dbReference type="EMBL" id="KAI6658201.1"/>
    </source>
</evidence>
<reference evidence="1 2" key="1">
    <citation type="journal article" date="2023" name="BMC Biol.">
        <title>The compact genome of the sponge Oopsacas minuta (Hexactinellida) is lacking key metazoan core genes.</title>
        <authorList>
            <person name="Santini S."/>
            <person name="Schenkelaars Q."/>
            <person name="Jourda C."/>
            <person name="Duchesne M."/>
            <person name="Belahbib H."/>
            <person name="Rocher C."/>
            <person name="Selva M."/>
            <person name="Riesgo A."/>
            <person name="Vervoort M."/>
            <person name="Leys S.P."/>
            <person name="Kodjabachian L."/>
            <person name="Le Bivic A."/>
            <person name="Borchiellini C."/>
            <person name="Claverie J.M."/>
            <person name="Renard E."/>
        </authorList>
    </citation>
    <scope>NUCLEOTIDE SEQUENCE [LARGE SCALE GENOMIC DNA]</scope>
    <source>
        <strain evidence="1">SPO-2</strain>
    </source>
</reference>
<comment type="caution">
    <text evidence="1">The sequence shown here is derived from an EMBL/GenBank/DDBJ whole genome shotgun (WGS) entry which is preliminary data.</text>
</comment>
<proteinExistence type="predicted"/>
<name>A0AAV7KAX3_9METZ</name>
<evidence type="ECO:0008006" key="3">
    <source>
        <dbReference type="Google" id="ProtNLM"/>
    </source>
</evidence>
<keyword evidence="2" id="KW-1185">Reference proteome</keyword>
<accession>A0AAV7KAX3</accession>
<dbReference type="InterPro" id="IPR036388">
    <property type="entry name" value="WH-like_DNA-bd_sf"/>
</dbReference>
<organism evidence="1 2">
    <name type="scientific">Oopsacas minuta</name>
    <dbReference type="NCBI Taxonomy" id="111878"/>
    <lineage>
        <taxon>Eukaryota</taxon>
        <taxon>Metazoa</taxon>
        <taxon>Porifera</taxon>
        <taxon>Hexactinellida</taxon>
        <taxon>Hexasterophora</taxon>
        <taxon>Lyssacinosida</taxon>
        <taxon>Leucopsacidae</taxon>
        <taxon>Oopsacas</taxon>
    </lineage>
</organism>
<sequence>MCTQIASYYGLAVQRNKWKQFKCYARIKAVNAIPLHLGANDTNVEINQRNCPYFEDIWCQYQAVKFIKRPIHNIPTFSRKQRLILYLPSLIVVNITAEFIEKLCGGHWPVLSIVKSPFASIEYLFYFYSAYLSAKLLCQKQSKYNKHSKVCVGLHIGGHTIRGIGRTLSLPPSTVSFIVRRWKKTGSTHNLLRSGRLKKVSPRGVRYLKKIVKQNRRNTLRHITEGYNDSKKIKVSSKIISRELHKMDFGPEGLVRSLWC</sequence>
<dbReference type="Gene3D" id="1.10.10.10">
    <property type="entry name" value="Winged helix-like DNA-binding domain superfamily/Winged helix DNA-binding domain"/>
    <property type="match status" value="1"/>
</dbReference>
<dbReference type="AlphaFoldDB" id="A0AAV7KAX3"/>
<dbReference type="InterPro" id="IPR009057">
    <property type="entry name" value="Homeodomain-like_sf"/>
</dbReference>
<dbReference type="SUPFAM" id="SSF46689">
    <property type="entry name" value="Homeodomain-like"/>
    <property type="match status" value="1"/>
</dbReference>
<evidence type="ECO:0000313" key="2">
    <source>
        <dbReference type="Proteomes" id="UP001165289"/>
    </source>
</evidence>
<dbReference type="EMBL" id="JAKMXF010000099">
    <property type="protein sequence ID" value="KAI6658201.1"/>
    <property type="molecule type" value="Genomic_DNA"/>
</dbReference>
<dbReference type="Proteomes" id="UP001165289">
    <property type="component" value="Unassembled WGS sequence"/>
</dbReference>
<gene>
    <name evidence="1" type="ORF">LOD99_15470</name>
</gene>